<evidence type="ECO:0008006" key="7">
    <source>
        <dbReference type="Google" id="ProtNLM"/>
    </source>
</evidence>
<gene>
    <name evidence="4" type="ORF">ECB94_00425</name>
    <name evidence="5" type="ORF">ECB94_00480</name>
</gene>
<evidence type="ECO:0000313" key="6">
    <source>
        <dbReference type="Proteomes" id="UP000279760"/>
    </source>
</evidence>
<feature type="signal peptide" evidence="3">
    <location>
        <begin position="1"/>
        <end position="20"/>
    </location>
</feature>
<dbReference type="EMBL" id="CP033577">
    <property type="protein sequence ID" value="AYV19857.1"/>
    <property type="molecule type" value="Genomic_DNA"/>
</dbReference>
<dbReference type="RefSeq" id="WP_124939718.1">
    <property type="nucleotide sequence ID" value="NZ_CP033577.1"/>
</dbReference>
<dbReference type="EMBL" id="CP033577">
    <property type="protein sequence ID" value="AYV19847.1"/>
    <property type="molecule type" value="Genomic_DNA"/>
</dbReference>
<name>A0A3G4V4Z5_9VIBR</name>
<protein>
    <recommendedName>
        <fullName evidence="7">Minor capsid protein</fullName>
    </recommendedName>
</protein>
<keyword evidence="2" id="KW-0812">Transmembrane</keyword>
<proteinExistence type="predicted"/>
<evidence type="ECO:0000313" key="4">
    <source>
        <dbReference type="EMBL" id="AYV19847.1"/>
    </source>
</evidence>
<evidence type="ECO:0000256" key="1">
    <source>
        <dbReference type="SAM" id="MobiDB-lite"/>
    </source>
</evidence>
<evidence type="ECO:0000313" key="5">
    <source>
        <dbReference type="EMBL" id="AYV19857.1"/>
    </source>
</evidence>
<accession>A0A3G4V4Z5</accession>
<evidence type="ECO:0000256" key="2">
    <source>
        <dbReference type="SAM" id="Phobius"/>
    </source>
</evidence>
<keyword evidence="2" id="KW-0472">Membrane</keyword>
<sequence>MKNALLIGVFMFLFIPMSYANGSSCPYASGTVAFEGYDTVPQPICLNGCSFTLVSPGGGCAPDLQYCWASVEAEQKSCEGTTAGSTPDFDTDWSNSGGGNPTDNIEINLPAPVYVSCPPGTPNSECFQNDRMTDVANLASNLADVAKNLSLRGMPASQLANQIKQLRAFNQSDNGQMIDKLNSYINASNNMVIDETERKNLLIEQRLNQKIAASKTELKEDIAAVEGVDEETKKKIEDTNLRMGAITPMVMNAASRNDINGVLTHLFSMMDTQAEIKGEATAAKKSANNAKNSANKARTAVEELSTNFDAKMTSLNGDISALNTSLEGLQTSIDGLGDGNSDIDMSGIEGGLSEIKGAIGETNGLLRGDGLTAKGGGEGILDLKKGMFFSEADKKLVEDETTALLSQIPEEIQKFKSLFNLGTDGFQNGRYQDHFFEFSVPNQGKFSVKSGVFPALLENSGLIQTIIIFLATLAGIRMLARD</sequence>
<feature type="transmembrane region" description="Helical" evidence="2">
    <location>
        <begin position="461"/>
        <end position="480"/>
    </location>
</feature>
<dbReference type="Proteomes" id="UP000279760">
    <property type="component" value="Chromosome 1"/>
</dbReference>
<keyword evidence="3" id="KW-0732">Signal</keyword>
<feature type="chain" id="PRO_5036082922" description="Minor capsid protein" evidence="3">
    <location>
        <begin position="21"/>
        <end position="482"/>
    </location>
</feature>
<dbReference type="AlphaFoldDB" id="A0A3G4V4Z5"/>
<feature type="region of interest" description="Disordered" evidence="1">
    <location>
        <begin position="79"/>
        <end position="99"/>
    </location>
</feature>
<keyword evidence="2" id="KW-1133">Transmembrane helix</keyword>
<evidence type="ECO:0000256" key="3">
    <source>
        <dbReference type="SAM" id="SignalP"/>
    </source>
</evidence>
<organism evidence="5 6">
    <name type="scientific">Vibrio mediterranei</name>
    <dbReference type="NCBI Taxonomy" id="689"/>
    <lineage>
        <taxon>Bacteria</taxon>
        <taxon>Pseudomonadati</taxon>
        <taxon>Pseudomonadota</taxon>
        <taxon>Gammaproteobacteria</taxon>
        <taxon>Vibrionales</taxon>
        <taxon>Vibrionaceae</taxon>
        <taxon>Vibrio</taxon>
    </lineage>
</organism>
<reference evidence="5 6" key="1">
    <citation type="submission" date="2018-11" db="EMBL/GenBank/DDBJ databases">
        <title>Complete Genome Sequence of Vbrio mediterranei 117-T6: a Potential Pathogen Bacteria Isolated from the Conchocelis of Pyropia.</title>
        <authorList>
            <person name="Liu Q."/>
        </authorList>
    </citation>
    <scope>NUCLEOTIDE SEQUENCE [LARGE SCALE GENOMIC DNA]</scope>
    <source>
        <strain evidence="5 6">117-T6</strain>
    </source>
</reference>